<dbReference type="CDD" id="cd00984">
    <property type="entry name" value="DnaB_C"/>
    <property type="match status" value="1"/>
</dbReference>
<dbReference type="GO" id="GO:0003677">
    <property type="term" value="F:DNA binding"/>
    <property type="evidence" value="ECO:0007669"/>
    <property type="project" value="UniProtKB-KW"/>
</dbReference>
<keyword evidence="5 12" id="KW-0347">Helicase</keyword>
<dbReference type="Pfam" id="PF00772">
    <property type="entry name" value="DnaB"/>
    <property type="match status" value="1"/>
</dbReference>
<dbReference type="InterPro" id="IPR016136">
    <property type="entry name" value="DNA_helicase_N/primase_C"/>
</dbReference>
<dbReference type="Gene3D" id="1.10.860.10">
    <property type="entry name" value="DNAb Helicase, Chain A"/>
    <property type="match status" value="1"/>
</dbReference>
<dbReference type="EMBL" id="RHLQ01000014">
    <property type="protein sequence ID" value="RNC99546.1"/>
    <property type="molecule type" value="Genomic_DNA"/>
</dbReference>
<evidence type="ECO:0000313" key="12">
    <source>
        <dbReference type="EMBL" id="RNC99546.1"/>
    </source>
</evidence>
<dbReference type="AlphaFoldDB" id="A0A3M8HAY6"/>
<evidence type="ECO:0000259" key="11">
    <source>
        <dbReference type="PROSITE" id="PS51199"/>
    </source>
</evidence>
<dbReference type="InterPro" id="IPR027417">
    <property type="entry name" value="P-loop_NTPase"/>
</dbReference>
<comment type="catalytic activity">
    <reaction evidence="10">
        <text>ATP + H2O = ADP + phosphate + H(+)</text>
        <dbReference type="Rhea" id="RHEA:13065"/>
        <dbReference type="ChEBI" id="CHEBI:15377"/>
        <dbReference type="ChEBI" id="CHEBI:15378"/>
        <dbReference type="ChEBI" id="CHEBI:30616"/>
        <dbReference type="ChEBI" id="CHEBI:43474"/>
        <dbReference type="ChEBI" id="CHEBI:456216"/>
        <dbReference type="EC" id="5.6.2.3"/>
    </reaction>
</comment>
<dbReference type="RefSeq" id="WP_122971645.1">
    <property type="nucleotide sequence ID" value="NZ_RHLQ01000014.1"/>
</dbReference>
<dbReference type="InterPro" id="IPR036185">
    <property type="entry name" value="DNA_heli_DnaB-like_N_sf"/>
</dbReference>
<dbReference type="PANTHER" id="PTHR30153">
    <property type="entry name" value="REPLICATIVE DNA HELICASE DNAB"/>
    <property type="match status" value="1"/>
</dbReference>
<dbReference type="SUPFAM" id="SSF52540">
    <property type="entry name" value="P-loop containing nucleoside triphosphate hydrolases"/>
    <property type="match status" value="1"/>
</dbReference>
<dbReference type="PANTHER" id="PTHR30153:SF2">
    <property type="entry name" value="REPLICATIVE DNA HELICASE"/>
    <property type="match status" value="1"/>
</dbReference>
<evidence type="ECO:0000256" key="4">
    <source>
        <dbReference type="ARBA" id="ARBA00022801"/>
    </source>
</evidence>
<comment type="caution">
    <text evidence="12">The sequence shown here is derived from an EMBL/GenBank/DDBJ whole genome shotgun (WGS) entry which is preliminary data.</text>
</comment>
<dbReference type="Gene3D" id="3.40.50.300">
    <property type="entry name" value="P-loop containing nucleotide triphosphate hydrolases"/>
    <property type="match status" value="1"/>
</dbReference>
<gene>
    <name evidence="12" type="ORF">EC501_07300</name>
</gene>
<keyword evidence="6" id="KW-0067">ATP-binding</keyword>
<keyword evidence="7" id="KW-0238">DNA-binding</keyword>
<dbReference type="InterPro" id="IPR007694">
    <property type="entry name" value="DNA_helicase_DnaB-like_C"/>
</dbReference>
<dbReference type="GO" id="GO:0016787">
    <property type="term" value="F:hydrolase activity"/>
    <property type="evidence" value="ECO:0007669"/>
    <property type="project" value="UniProtKB-KW"/>
</dbReference>
<organism evidence="12 13">
    <name type="scientific">Lysinibacillus halotolerans</name>
    <dbReference type="NCBI Taxonomy" id="1368476"/>
    <lineage>
        <taxon>Bacteria</taxon>
        <taxon>Bacillati</taxon>
        <taxon>Bacillota</taxon>
        <taxon>Bacilli</taxon>
        <taxon>Bacillales</taxon>
        <taxon>Bacillaceae</taxon>
        <taxon>Lysinibacillus</taxon>
    </lineage>
</organism>
<evidence type="ECO:0000256" key="10">
    <source>
        <dbReference type="ARBA" id="ARBA00048954"/>
    </source>
</evidence>
<name>A0A3M8HAY6_9BACI</name>
<evidence type="ECO:0000256" key="9">
    <source>
        <dbReference type="ARBA" id="ARBA00044969"/>
    </source>
</evidence>
<evidence type="ECO:0000256" key="7">
    <source>
        <dbReference type="ARBA" id="ARBA00023125"/>
    </source>
</evidence>
<keyword evidence="8" id="KW-0413">Isomerase</keyword>
<keyword evidence="4" id="KW-0378">Hydrolase</keyword>
<dbReference type="Pfam" id="PF03796">
    <property type="entry name" value="DnaB_C"/>
    <property type="match status" value="1"/>
</dbReference>
<dbReference type="SUPFAM" id="SSF48024">
    <property type="entry name" value="N-terminal domain of DnaB helicase"/>
    <property type="match status" value="1"/>
</dbReference>
<dbReference type="OrthoDB" id="9773982at2"/>
<dbReference type="GO" id="GO:0043139">
    <property type="term" value="F:5'-3' DNA helicase activity"/>
    <property type="evidence" value="ECO:0007669"/>
    <property type="project" value="UniProtKB-EC"/>
</dbReference>
<evidence type="ECO:0000256" key="5">
    <source>
        <dbReference type="ARBA" id="ARBA00022806"/>
    </source>
</evidence>
<proteinExistence type="inferred from homology"/>
<dbReference type="InterPro" id="IPR007693">
    <property type="entry name" value="DNA_helicase_DnaB-like_N"/>
</dbReference>
<evidence type="ECO:0000256" key="2">
    <source>
        <dbReference type="ARBA" id="ARBA00022705"/>
    </source>
</evidence>
<evidence type="ECO:0000256" key="8">
    <source>
        <dbReference type="ARBA" id="ARBA00023235"/>
    </source>
</evidence>
<dbReference type="GO" id="GO:0006260">
    <property type="term" value="P:DNA replication"/>
    <property type="evidence" value="ECO:0007669"/>
    <property type="project" value="UniProtKB-KW"/>
</dbReference>
<evidence type="ECO:0000313" key="13">
    <source>
        <dbReference type="Proteomes" id="UP000279909"/>
    </source>
</evidence>
<keyword evidence="2" id="KW-0235">DNA replication</keyword>
<dbReference type="PROSITE" id="PS51199">
    <property type="entry name" value="SF4_HELICASE"/>
    <property type="match status" value="1"/>
</dbReference>
<protein>
    <recommendedName>
        <fullName evidence="9">DNA 5'-3' helicase</fullName>
        <ecNumber evidence="9">5.6.2.3</ecNumber>
    </recommendedName>
</protein>
<dbReference type="EC" id="5.6.2.3" evidence="9"/>
<reference evidence="12 13" key="1">
    <citation type="journal article" date="2014" name="Int. J. Syst. Evol. Microbiol.">
        <title>Lysinibacillus halotolerans sp. nov., isolated from saline-alkaline soil.</title>
        <authorList>
            <person name="Kong D."/>
            <person name="Wang Y."/>
            <person name="Zhao B."/>
            <person name="Li Y."/>
            <person name="Song J."/>
            <person name="Zhai Y."/>
            <person name="Zhang C."/>
            <person name="Wang H."/>
            <person name="Chen X."/>
            <person name="Zhao B."/>
            <person name="Ruan Z."/>
        </authorList>
    </citation>
    <scope>NUCLEOTIDE SEQUENCE [LARGE SCALE GENOMIC DNA]</scope>
    <source>
        <strain evidence="12 13">MCCC 1A12703</strain>
    </source>
</reference>
<keyword evidence="13" id="KW-1185">Reference proteome</keyword>
<keyword evidence="3" id="KW-0547">Nucleotide-binding</keyword>
<evidence type="ECO:0000256" key="1">
    <source>
        <dbReference type="ARBA" id="ARBA00008428"/>
    </source>
</evidence>
<evidence type="ECO:0000256" key="6">
    <source>
        <dbReference type="ARBA" id="ARBA00022840"/>
    </source>
</evidence>
<dbReference type="Proteomes" id="UP000279909">
    <property type="component" value="Unassembled WGS sequence"/>
</dbReference>
<accession>A0A3M8HAY6</accession>
<dbReference type="GO" id="GO:0005524">
    <property type="term" value="F:ATP binding"/>
    <property type="evidence" value="ECO:0007669"/>
    <property type="project" value="UniProtKB-KW"/>
</dbReference>
<dbReference type="GO" id="GO:0005829">
    <property type="term" value="C:cytosol"/>
    <property type="evidence" value="ECO:0007669"/>
    <property type="project" value="TreeGrafter"/>
</dbReference>
<comment type="similarity">
    <text evidence="1">Belongs to the helicase family. DnaB subfamily.</text>
</comment>
<sequence length="433" mass="49678">MASEISTELMEKSLLGTMLKENYLIIDGDIQPELFQSQIHRSIYMSMQQLARKHQPVDYITLLTTVNPEEVGGANFLASLQTYADLEKFDVYLDLLKEEWREKEKHNLLLQASIHNWSVEEIQKSFDNLQMETVTVDTDINNVIAKMAERPYIPMKESRVVPTNLKELEKLIVGFRQGELTIIAGRPSMGKTDVMNYFALTAGFAGFLPIIFSLEMSKGMLIDRLIAACGKISRLKMRDPYQYFSEKQRERWISILTDLSQTNIQIDDRAGLTVNQMRAQVRRLIHTYPERKPIIFIDYLQIIHSSNPNGNPTTIIGQISWELKQMAKEFDCPVVCLAQLNRSVESRQNKRPFMSDLRDSGNIEQDADVVILLYRDSYYEQMTEMLGTETRGEGAEAFNSGNEKLELIVAKNRNGPTGTVFVNYNKMTGQMKE</sequence>
<evidence type="ECO:0000256" key="3">
    <source>
        <dbReference type="ARBA" id="ARBA00022741"/>
    </source>
</evidence>
<feature type="domain" description="SF4 helicase" evidence="11">
    <location>
        <begin position="154"/>
        <end position="433"/>
    </location>
</feature>